<protein>
    <recommendedName>
        <fullName evidence="13">Peptidase M13 C-terminal domain-containing protein</fullName>
    </recommendedName>
</protein>
<accession>A0A6G0WF91</accession>
<evidence type="ECO:0000313" key="11">
    <source>
        <dbReference type="EMBL" id="KAF0726083.1"/>
    </source>
</evidence>
<evidence type="ECO:0000256" key="1">
    <source>
        <dbReference type="ARBA" id="ARBA00001947"/>
    </source>
</evidence>
<evidence type="ECO:0000256" key="6">
    <source>
        <dbReference type="ARBA" id="ARBA00022833"/>
    </source>
</evidence>
<feature type="domain" description="Peptidase M13 N-terminal" evidence="10">
    <location>
        <begin position="38"/>
        <end position="414"/>
    </location>
</feature>
<dbReference type="PANTHER" id="PTHR11733:SF167">
    <property type="entry name" value="FI17812P1-RELATED"/>
    <property type="match status" value="1"/>
</dbReference>
<evidence type="ECO:0000256" key="3">
    <source>
        <dbReference type="ARBA" id="ARBA00022670"/>
    </source>
</evidence>
<dbReference type="AlphaFoldDB" id="A0A6G0WF91"/>
<keyword evidence="5" id="KW-0378">Hydrolase</keyword>
<dbReference type="Pfam" id="PF01431">
    <property type="entry name" value="Peptidase_M13"/>
    <property type="match status" value="1"/>
</dbReference>
<keyword evidence="4" id="KW-0479">Metal-binding</keyword>
<keyword evidence="6" id="KW-0862">Zinc</keyword>
<dbReference type="PROSITE" id="PS51885">
    <property type="entry name" value="NEPRILYSIN"/>
    <property type="match status" value="1"/>
</dbReference>
<dbReference type="Gene3D" id="3.40.390.10">
    <property type="entry name" value="Collagenase (Catalytic Domain)"/>
    <property type="match status" value="1"/>
</dbReference>
<proteinExistence type="inferred from homology"/>
<dbReference type="Gene3D" id="1.10.1380.10">
    <property type="entry name" value="Neutral endopeptidase , domain2"/>
    <property type="match status" value="1"/>
</dbReference>
<evidence type="ECO:0000256" key="5">
    <source>
        <dbReference type="ARBA" id="ARBA00022801"/>
    </source>
</evidence>
<dbReference type="GO" id="GO:0004222">
    <property type="term" value="F:metalloendopeptidase activity"/>
    <property type="evidence" value="ECO:0007669"/>
    <property type="project" value="InterPro"/>
</dbReference>
<keyword evidence="8" id="KW-0732">Signal</keyword>
<sequence>MVKVFASVVAASSLAVQAGTITTFPKEVADLIDTTADPCTDFFQYACGTWYKSAEIPPTQSNTDTSFTLLGGKNEQVIQSILAQNKPKLGEFYASCLDTATFTSLGVMPLSDDIKAIRNATSSEDLVLLSAELSKRGVPAFTTTAIQPDGMDSTVKVLYASQGALTLVRAYYTDSTRWAAIQDDYKNYIKTILVLSGKSEADAAAAAEVVSAFERKMAGVQLTKIELMEVEATNYNPLSFYEANTKYPLTIGSLLKAYGLNVRDGCGLTPSNKVILNDLSYFDRAEGLLKSQAKETLATVLEYKLIHSNAQQLSPDFVTAYWTLFGKKINGETQQPTRQAFCRTAVDTYLGEMVGEYFLQAAFNSTAADASDKMVNQLEKSFRDGLNSADWLDESTRANALTKLSKFTHLIGGPKNPQLYPKVSLDAKSFTKNRQEINGADIQKLVSLIGTPNKKDTFGMTPQTVNAYYTSRDNQIVFPAGILQPPFFRGDYDPAQNFGAIGMVIGHEITHGFDNSGRRFDGDGNQNPWWSPEVSAAFDKKAACISTQYSGFQVFSEFTPGKKIGNVDGTLTLGETIADNGGLKTSFRAYTEYMKTATSPYTKETGEKLFYLAFAQGWCSKNSDKYLEGRLLNVHPPGRFRVYGAIQNNPQFARVFNCPANSTMNPANKCFLWE</sequence>
<comment type="similarity">
    <text evidence="2">Belongs to the peptidase M13 family.</text>
</comment>
<reference evidence="11 12" key="1">
    <citation type="submission" date="2019-07" db="EMBL/GenBank/DDBJ databases">
        <title>Genomics analysis of Aphanomyces spp. identifies a new class of oomycete effector associated with host adaptation.</title>
        <authorList>
            <person name="Gaulin E."/>
        </authorList>
    </citation>
    <scope>NUCLEOTIDE SEQUENCE [LARGE SCALE GENOMIC DNA]</scope>
    <source>
        <strain evidence="11 12">ATCC 201684</strain>
    </source>
</reference>
<dbReference type="InterPro" id="IPR000718">
    <property type="entry name" value="Peptidase_M13"/>
</dbReference>
<evidence type="ECO:0000256" key="4">
    <source>
        <dbReference type="ARBA" id="ARBA00022723"/>
    </source>
</evidence>
<evidence type="ECO:0000256" key="8">
    <source>
        <dbReference type="SAM" id="SignalP"/>
    </source>
</evidence>
<dbReference type="InterPro" id="IPR024079">
    <property type="entry name" value="MetalloPept_cat_dom_sf"/>
</dbReference>
<evidence type="ECO:0000259" key="9">
    <source>
        <dbReference type="Pfam" id="PF01431"/>
    </source>
</evidence>
<evidence type="ECO:0000259" key="10">
    <source>
        <dbReference type="Pfam" id="PF05649"/>
    </source>
</evidence>
<dbReference type="Proteomes" id="UP000481153">
    <property type="component" value="Unassembled WGS sequence"/>
</dbReference>
<evidence type="ECO:0008006" key="13">
    <source>
        <dbReference type="Google" id="ProtNLM"/>
    </source>
</evidence>
<feature type="domain" description="Peptidase M13 C-terminal" evidence="9">
    <location>
        <begin position="466"/>
        <end position="670"/>
    </location>
</feature>
<name>A0A6G0WF91_9STRA</name>
<dbReference type="CDD" id="cd08662">
    <property type="entry name" value="M13"/>
    <property type="match status" value="1"/>
</dbReference>
<dbReference type="InterPro" id="IPR018497">
    <property type="entry name" value="Peptidase_M13_C"/>
</dbReference>
<comment type="caution">
    <text evidence="11">The sequence shown here is derived from an EMBL/GenBank/DDBJ whole genome shotgun (WGS) entry which is preliminary data.</text>
</comment>
<evidence type="ECO:0000256" key="7">
    <source>
        <dbReference type="ARBA" id="ARBA00023049"/>
    </source>
</evidence>
<dbReference type="VEuPathDB" id="FungiDB:AeMF1_010732"/>
<evidence type="ECO:0000313" key="12">
    <source>
        <dbReference type="Proteomes" id="UP000481153"/>
    </source>
</evidence>
<dbReference type="GO" id="GO:0005886">
    <property type="term" value="C:plasma membrane"/>
    <property type="evidence" value="ECO:0007669"/>
    <property type="project" value="TreeGrafter"/>
</dbReference>
<keyword evidence="12" id="KW-1185">Reference proteome</keyword>
<dbReference type="InterPro" id="IPR042089">
    <property type="entry name" value="Peptidase_M13_dom_2"/>
</dbReference>
<comment type="cofactor">
    <cofactor evidence="1">
        <name>Zn(2+)</name>
        <dbReference type="ChEBI" id="CHEBI:29105"/>
    </cofactor>
</comment>
<keyword evidence="3" id="KW-0645">Protease</keyword>
<feature type="signal peptide" evidence="8">
    <location>
        <begin position="1"/>
        <end position="18"/>
    </location>
</feature>
<keyword evidence="7" id="KW-0482">Metalloprotease</keyword>
<dbReference type="SUPFAM" id="SSF55486">
    <property type="entry name" value="Metalloproteases ('zincins'), catalytic domain"/>
    <property type="match status" value="1"/>
</dbReference>
<evidence type="ECO:0000256" key="2">
    <source>
        <dbReference type="ARBA" id="ARBA00007357"/>
    </source>
</evidence>
<dbReference type="EMBL" id="VJMJ01000226">
    <property type="protein sequence ID" value="KAF0726083.1"/>
    <property type="molecule type" value="Genomic_DNA"/>
</dbReference>
<feature type="chain" id="PRO_5026025237" description="Peptidase M13 C-terminal domain-containing protein" evidence="8">
    <location>
        <begin position="19"/>
        <end position="674"/>
    </location>
</feature>
<dbReference type="PRINTS" id="PR00786">
    <property type="entry name" value="NEPRILYSIN"/>
</dbReference>
<dbReference type="GO" id="GO:0016485">
    <property type="term" value="P:protein processing"/>
    <property type="evidence" value="ECO:0007669"/>
    <property type="project" value="TreeGrafter"/>
</dbReference>
<gene>
    <name evidence="11" type="ORF">Ae201684_015596</name>
</gene>
<dbReference type="GO" id="GO:0046872">
    <property type="term" value="F:metal ion binding"/>
    <property type="evidence" value="ECO:0007669"/>
    <property type="project" value="UniProtKB-KW"/>
</dbReference>
<dbReference type="InterPro" id="IPR008753">
    <property type="entry name" value="Peptidase_M13_N"/>
</dbReference>
<dbReference type="PANTHER" id="PTHR11733">
    <property type="entry name" value="ZINC METALLOPROTEASE FAMILY M13 NEPRILYSIN-RELATED"/>
    <property type="match status" value="1"/>
</dbReference>
<dbReference type="Pfam" id="PF05649">
    <property type="entry name" value="Peptidase_M13_N"/>
    <property type="match status" value="1"/>
</dbReference>
<organism evidence="11 12">
    <name type="scientific">Aphanomyces euteiches</name>
    <dbReference type="NCBI Taxonomy" id="100861"/>
    <lineage>
        <taxon>Eukaryota</taxon>
        <taxon>Sar</taxon>
        <taxon>Stramenopiles</taxon>
        <taxon>Oomycota</taxon>
        <taxon>Saprolegniomycetes</taxon>
        <taxon>Saprolegniales</taxon>
        <taxon>Verrucalvaceae</taxon>
        <taxon>Aphanomyces</taxon>
    </lineage>
</organism>